<organism evidence="4 6">
    <name type="scientific">Didymodactylos carnosus</name>
    <dbReference type="NCBI Taxonomy" id="1234261"/>
    <lineage>
        <taxon>Eukaryota</taxon>
        <taxon>Metazoa</taxon>
        <taxon>Spiralia</taxon>
        <taxon>Gnathifera</taxon>
        <taxon>Rotifera</taxon>
        <taxon>Eurotatoria</taxon>
        <taxon>Bdelloidea</taxon>
        <taxon>Philodinida</taxon>
        <taxon>Philodinidae</taxon>
        <taxon>Didymodactylos</taxon>
    </lineage>
</organism>
<dbReference type="Gene3D" id="3.30.470.20">
    <property type="entry name" value="ATP-grasp fold, B domain"/>
    <property type="match status" value="1"/>
</dbReference>
<feature type="domain" description="ATP-grasp" evidence="3">
    <location>
        <begin position="336"/>
        <end position="400"/>
    </location>
</feature>
<dbReference type="GO" id="GO:0005524">
    <property type="term" value="F:ATP binding"/>
    <property type="evidence" value="ECO:0007669"/>
    <property type="project" value="UniProtKB-UniRule"/>
</dbReference>
<feature type="compositionally biased region" description="Pro residues" evidence="2">
    <location>
        <begin position="470"/>
        <end position="481"/>
    </location>
</feature>
<dbReference type="PANTHER" id="PTHR46810">
    <property type="entry name" value="INACTIVE POLYGLYCYLASE TTLL10"/>
    <property type="match status" value="1"/>
</dbReference>
<evidence type="ECO:0000313" key="6">
    <source>
        <dbReference type="Proteomes" id="UP000677228"/>
    </source>
</evidence>
<proteinExistence type="predicted"/>
<dbReference type="Proteomes" id="UP000682733">
    <property type="component" value="Unassembled WGS sequence"/>
</dbReference>
<dbReference type="PANTHER" id="PTHR46810:SF1">
    <property type="entry name" value="INACTIVE POLYGLYCYLASE TTLL10"/>
    <property type="match status" value="1"/>
</dbReference>
<dbReference type="SUPFAM" id="SSF56059">
    <property type="entry name" value="Glutathione synthetase ATP-binding domain-like"/>
    <property type="match status" value="1"/>
</dbReference>
<feature type="region of interest" description="Disordered" evidence="2">
    <location>
        <begin position="1"/>
        <end position="43"/>
    </location>
</feature>
<keyword evidence="1" id="KW-0547">Nucleotide-binding</keyword>
<feature type="region of interest" description="Disordered" evidence="2">
    <location>
        <begin position="669"/>
        <end position="734"/>
    </location>
</feature>
<evidence type="ECO:0000313" key="4">
    <source>
        <dbReference type="EMBL" id="CAF1201070.1"/>
    </source>
</evidence>
<protein>
    <recommendedName>
        <fullName evidence="3">ATP-grasp domain-containing protein</fullName>
    </recommendedName>
</protein>
<gene>
    <name evidence="4" type="ORF">OVA965_LOCUS23988</name>
    <name evidence="5" type="ORF">TMI583_LOCUS24705</name>
</gene>
<reference evidence="4" key="1">
    <citation type="submission" date="2021-02" db="EMBL/GenBank/DDBJ databases">
        <authorList>
            <person name="Nowell W R."/>
        </authorList>
    </citation>
    <scope>NUCLEOTIDE SEQUENCE</scope>
</reference>
<dbReference type="GO" id="GO:0070737">
    <property type="term" value="F:protein-glycine ligase activity, elongating"/>
    <property type="evidence" value="ECO:0007669"/>
    <property type="project" value="TreeGrafter"/>
</dbReference>
<evidence type="ECO:0000256" key="1">
    <source>
        <dbReference type="PROSITE-ProRule" id="PRU00409"/>
    </source>
</evidence>
<feature type="compositionally biased region" description="Polar residues" evidence="2">
    <location>
        <begin position="693"/>
        <end position="723"/>
    </location>
</feature>
<evidence type="ECO:0000256" key="2">
    <source>
        <dbReference type="SAM" id="MobiDB-lite"/>
    </source>
</evidence>
<dbReference type="EMBL" id="CAJNOK010014262">
    <property type="protein sequence ID" value="CAF1201070.1"/>
    <property type="molecule type" value="Genomic_DNA"/>
</dbReference>
<feature type="region of interest" description="Disordered" evidence="2">
    <location>
        <begin position="617"/>
        <end position="642"/>
    </location>
</feature>
<evidence type="ECO:0000313" key="5">
    <source>
        <dbReference type="EMBL" id="CAF4010915.1"/>
    </source>
</evidence>
<feature type="compositionally biased region" description="Polar residues" evidence="2">
    <location>
        <begin position="7"/>
        <end position="43"/>
    </location>
</feature>
<feature type="compositionally biased region" description="Low complexity" evidence="2">
    <location>
        <begin position="455"/>
        <end position="466"/>
    </location>
</feature>
<dbReference type="EMBL" id="CAJOBA010035792">
    <property type="protein sequence ID" value="CAF4010915.1"/>
    <property type="molecule type" value="Genomic_DNA"/>
</dbReference>
<accession>A0A8S2EE12</accession>
<dbReference type="Pfam" id="PF03133">
    <property type="entry name" value="TTL"/>
    <property type="match status" value="1"/>
</dbReference>
<sequence>MSDESSPDASNTGSKSTTNQTTEKSNVNNNIVTSPSNKIKENSLYSDPTQKCYIGTGNNSELIESILLNLGYERLVEKTDDYKFKWVQCNQNVNWNAFKDGEQIVNHIQGEDYFTTKLQLWQSLQTYEKITLTMQKRPKEFLSLSDFVPETFKLDEKNDRDAFFSIHKPGDVWICKPSGLNQGIYLVRDIESLKKKFAEIDALDKKKQVSVKPMKRVIQRYIINPLLIHGKKFDIRCYMLIASVKPLIVLYHSGYVRLSMFDFDPNDGNLLTHLTNQYMQKKDPKYYDLKEETAMTMEQFNDYINKNVLKNKPEFEQDWVLNVLPKIIHRIMLNLIEAIRMRLKRRIGCFGLYGYDFMIDQDMKVWLIEVNVNPALTTNTNTLVEAIPPVVEESIMLAIECFEKIRHNQRIFPLKNIKSFKCIYNEMERKGSLPFIEQRRAKSSSPNTRKLPATVVNNPNNNSPVSTQAPSPPRNHSPPSPKIVRGTTEKEPLSPPVTNTVQRTIFPNQFRQFQERIRRSRLQESTKTYSDVNMTVVSPANSASLTGAGTSSINTNSTNNTISQSQSITSTNTLNNINEKTIMRYQTITRYRPNFEILKPATVIAEEWKNLDSSTKERLMASAHAPTTSPMHGPKALQQTGTAKNANHNWLVSGRQLTVVDTKTLENQSHSTWLKQRKEREPSPSSVVSSASTNNNDTLPQQDTPRYKLNQSLPDRSHASSQALPDIPERRPHSSLHGNALLQQQQNKMKKPTTTKELLAKHPWEYDDWMNLNGSDDGNNDQYGSKSKFNKSALIYRLMRSRLEANLAKSISANKSVARTKQRQQYVLQQQR</sequence>
<comment type="caution">
    <text evidence="4">The sequence shown here is derived from an EMBL/GenBank/DDBJ whole genome shotgun (WGS) entry which is preliminary data.</text>
</comment>
<dbReference type="InterPro" id="IPR011761">
    <property type="entry name" value="ATP-grasp"/>
</dbReference>
<feature type="compositionally biased region" description="Low complexity" evidence="2">
    <location>
        <begin position="683"/>
        <end position="692"/>
    </location>
</feature>
<name>A0A8S2EE12_9BILA</name>
<dbReference type="InterPro" id="IPR004344">
    <property type="entry name" value="TTL/TTLL_fam"/>
</dbReference>
<dbReference type="AlphaFoldDB" id="A0A8S2EE12"/>
<feature type="region of interest" description="Disordered" evidence="2">
    <location>
        <begin position="435"/>
        <end position="499"/>
    </location>
</feature>
<keyword evidence="1" id="KW-0067">ATP-binding</keyword>
<dbReference type="PROSITE" id="PS50975">
    <property type="entry name" value="ATP_GRASP"/>
    <property type="match status" value="1"/>
</dbReference>
<dbReference type="Proteomes" id="UP000677228">
    <property type="component" value="Unassembled WGS sequence"/>
</dbReference>
<dbReference type="PROSITE" id="PS51221">
    <property type="entry name" value="TTL"/>
    <property type="match status" value="1"/>
</dbReference>
<evidence type="ECO:0000259" key="3">
    <source>
        <dbReference type="PROSITE" id="PS50975"/>
    </source>
</evidence>
<dbReference type="InterPro" id="IPR027752">
    <property type="entry name" value="TTLL10"/>
</dbReference>
<dbReference type="GO" id="GO:0046872">
    <property type="term" value="F:metal ion binding"/>
    <property type="evidence" value="ECO:0007669"/>
    <property type="project" value="InterPro"/>
</dbReference>